<dbReference type="GeneID" id="117348597"/>
<comment type="similarity">
    <text evidence="2">Belongs to the cyclin family. Cyclin AB subfamily.</text>
</comment>
<dbReference type="SMART" id="SM00385">
    <property type="entry name" value="CYCLIN"/>
    <property type="match status" value="2"/>
</dbReference>
<keyword evidence="3" id="KW-0132">Cell division</keyword>
<keyword evidence="11" id="KW-1185">Reference proteome</keyword>
<dbReference type="AlphaFoldDB" id="A0A6P8PMN7"/>
<dbReference type="InterPro" id="IPR006671">
    <property type="entry name" value="Cyclin_N"/>
</dbReference>
<reference evidence="12" key="1">
    <citation type="submission" date="2025-08" db="UniProtKB">
        <authorList>
            <consortium name="RefSeq"/>
        </authorList>
    </citation>
    <scope>IDENTIFICATION</scope>
</reference>
<dbReference type="PIRSF" id="PIRSF001771">
    <property type="entry name" value="Cyclin_A_B_D_E"/>
    <property type="match status" value="1"/>
</dbReference>
<accession>A0A6P8PMN7</accession>
<evidence type="ECO:0000259" key="10">
    <source>
        <dbReference type="SMART" id="SM01332"/>
    </source>
</evidence>
<evidence type="ECO:0000259" key="9">
    <source>
        <dbReference type="SMART" id="SM00385"/>
    </source>
</evidence>
<sequence length="389" mass="43650">MATRRAVTNREIDPATGGGIHKAKGQMPTRRAALGDIGNHVTVRGAQAAKNVKAPAEATKPISKPTKVIQKPKPEPVATLLPKVPSPAPMDVSMKEEELCQAFSGTLLNVEDIDVGDGNNPQLCSEYVKDIYVYLRNLEAQQKVYPRYLEGTEINERMRTILVDWLVQVHSRFLLLQETLYMGIAILDRFLQVQPVGRKKLQLAGITALLIASKYEEIYAPEIGDFVYITDNAYSRDQIKEMEMMILRELNFELGRPLPLHFLRRASKACNADVEQHTLAKYLMELTLVDYDMVHFLPSEIAAAALCLSQKILGQGTWDLTLQYYTGYPEDTLLPVMKHMAKNVLKVNENATKYIAVKNKYASNKLMMISMAPQLKSQLVKDLASSLEV</sequence>
<feature type="domain" description="Cyclin C-terminal" evidence="10">
    <location>
        <begin position="257"/>
        <end position="375"/>
    </location>
</feature>
<dbReference type="GO" id="GO:0016538">
    <property type="term" value="F:cyclin-dependent protein serine/threonine kinase regulator activity"/>
    <property type="evidence" value="ECO:0007669"/>
    <property type="project" value="InterPro"/>
</dbReference>
<dbReference type="SUPFAM" id="SSF47954">
    <property type="entry name" value="Cyclin-like"/>
    <property type="match status" value="2"/>
</dbReference>
<dbReference type="GO" id="GO:0044772">
    <property type="term" value="P:mitotic cell cycle phase transition"/>
    <property type="evidence" value="ECO:0007669"/>
    <property type="project" value="InterPro"/>
</dbReference>
<dbReference type="InParanoid" id="A0A6P8PMN7"/>
<dbReference type="InterPro" id="IPR004367">
    <property type="entry name" value="Cyclin_C-dom"/>
</dbReference>
<dbReference type="InterPro" id="IPR039361">
    <property type="entry name" value="Cyclin"/>
</dbReference>
<proteinExistence type="inferred from homology"/>
<evidence type="ECO:0000256" key="2">
    <source>
        <dbReference type="ARBA" id="ARBA00006955"/>
    </source>
</evidence>
<dbReference type="Gene3D" id="1.10.472.10">
    <property type="entry name" value="Cyclin-like"/>
    <property type="match status" value="2"/>
</dbReference>
<evidence type="ECO:0000256" key="4">
    <source>
        <dbReference type="ARBA" id="ARBA00022776"/>
    </source>
</evidence>
<dbReference type="FunCoup" id="A0A6P8PMN7">
    <property type="interactions" value="1299"/>
</dbReference>
<evidence type="ECO:0000256" key="5">
    <source>
        <dbReference type="ARBA" id="ARBA00023127"/>
    </source>
</evidence>
<dbReference type="PANTHER" id="PTHR10177">
    <property type="entry name" value="CYCLINS"/>
    <property type="match status" value="1"/>
</dbReference>
<dbReference type="Proteomes" id="UP000515159">
    <property type="component" value="Chromosome 14"/>
</dbReference>
<feature type="domain" description="Cyclin-like" evidence="9">
    <location>
        <begin position="164"/>
        <end position="248"/>
    </location>
</feature>
<dbReference type="FunFam" id="1.10.472.10:FF:000027">
    <property type="entry name" value="G2/mitotic-specific cyclin-B1"/>
    <property type="match status" value="1"/>
</dbReference>
<evidence type="ECO:0000256" key="1">
    <source>
        <dbReference type="ARBA" id="ARBA00003222"/>
    </source>
</evidence>
<dbReference type="CTD" id="9133"/>
<dbReference type="PROSITE" id="PS00292">
    <property type="entry name" value="CYCLINS"/>
    <property type="match status" value="1"/>
</dbReference>
<evidence type="ECO:0000256" key="7">
    <source>
        <dbReference type="RuleBase" id="RU000383"/>
    </source>
</evidence>
<dbReference type="Pfam" id="PF00134">
    <property type="entry name" value="Cyclin_N"/>
    <property type="match status" value="1"/>
</dbReference>
<name>A0A6P8PMN7_GEOSA</name>
<keyword evidence="5 7" id="KW-0195">Cyclin</keyword>
<evidence type="ECO:0000256" key="6">
    <source>
        <dbReference type="ARBA" id="ARBA00023306"/>
    </source>
</evidence>
<dbReference type="Pfam" id="PF02984">
    <property type="entry name" value="Cyclin_C"/>
    <property type="match status" value="1"/>
</dbReference>
<organism evidence="11 12">
    <name type="scientific">Geotrypetes seraphini</name>
    <name type="common">Gaboon caecilian</name>
    <name type="synonym">Caecilia seraphini</name>
    <dbReference type="NCBI Taxonomy" id="260995"/>
    <lineage>
        <taxon>Eukaryota</taxon>
        <taxon>Metazoa</taxon>
        <taxon>Chordata</taxon>
        <taxon>Craniata</taxon>
        <taxon>Vertebrata</taxon>
        <taxon>Euteleostomi</taxon>
        <taxon>Amphibia</taxon>
        <taxon>Gymnophiona</taxon>
        <taxon>Geotrypetes</taxon>
    </lineage>
</organism>
<dbReference type="InterPro" id="IPR013763">
    <property type="entry name" value="Cyclin-like_dom"/>
</dbReference>
<dbReference type="InterPro" id="IPR046965">
    <property type="entry name" value="Cyclin_A/B-like"/>
</dbReference>
<evidence type="ECO:0000256" key="3">
    <source>
        <dbReference type="ARBA" id="ARBA00022618"/>
    </source>
</evidence>
<dbReference type="InterPro" id="IPR036915">
    <property type="entry name" value="Cyclin-like_sf"/>
</dbReference>
<keyword evidence="6" id="KW-0131">Cell cycle</keyword>
<dbReference type="SMART" id="SM01332">
    <property type="entry name" value="Cyclin_C"/>
    <property type="match status" value="1"/>
</dbReference>
<dbReference type="OrthoDB" id="5590282at2759"/>
<evidence type="ECO:0000256" key="8">
    <source>
        <dbReference type="SAM" id="MobiDB-lite"/>
    </source>
</evidence>
<feature type="domain" description="Cyclin-like" evidence="9">
    <location>
        <begin position="261"/>
        <end position="342"/>
    </location>
</feature>
<dbReference type="GO" id="GO:0051301">
    <property type="term" value="P:cell division"/>
    <property type="evidence" value="ECO:0007669"/>
    <property type="project" value="UniProtKB-KW"/>
</dbReference>
<comment type="function">
    <text evidence="1">Essential for the control of the cell cycle at the G2/M (mitosis) transition.</text>
</comment>
<feature type="region of interest" description="Disordered" evidence="8">
    <location>
        <begin position="1"/>
        <end position="26"/>
    </location>
</feature>
<dbReference type="InterPro" id="IPR048258">
    <property type="entry name" value="Cyclins_cyclin-box"/>
</dbReference>
<keyword evidence="4" id="KW-0498">Mitosis</keyword>
<gene>
    <name evidence="12" type="primary">CCNB2</name>
</gene>
<evidence type="ECO:0000313" key="11">
    <source>
        <dbReference type="Proteomes" id="UP000515159"/>
    </source>
</evidence>
<evidence type="ECO:0000313" key="12">
    <source>
        <dbReference type="RefSeq" id="XP_033776791.1"/>
    </source>
</evidence>
<dbReference type="KEGG" id="gsh:117348597"/>
<protein>
    <submittedName>
        <fullName evidence="12">G2/mitotic-specific cyclin-B2 isoform X1</fullName>
    </submittedName>
</protein>
<dbReference type="RefSeq" id="XP_033776791.1">
    <property type="nucleotide sequence ID" value="XM_033920900.1"/>
</dbReference>